<proteinExistence type="predicted"/>
<comment type="caution">
    <text evidence="1">The sequence shown here is derived from an EMBL/GenBank/DDBJ whole genome shotgun (WGS) entry which is preliminary data.</text>
</comment>
<protein>
    <submittedName>
        <fullName evidence="1">Uncharacterized protein</fullName>
    </submittedName>
</protein>
<sequence length="137" mass="15313">MPTWNLGKAVIFEVIGLALIAALVAIAIFLPSKENGVKWDALYSVPVAAGGMAQSDMITDDPSGANLSMVFQVQEANCRRPRTDNRNCNFPHKLKLDLYEEMILPSMLRQSLNSEEMILRSMISTTHMRSVKEENEE</sequence>
<evidence type="ECO:0000313" key="2">
    <source>
        <dbReference type="Proteomes" id="UP001234297"/>
    </source>
</evidence>
<dbReference type="EMBL" id="CM056814">
    <property type="protein sequence ID" value="KAJ8627373.1"/>
    <property type="molecule type" value="Genomic_DNA"/>
</dbReference>
<accession>A0ACC2L2Y6</accession>
<gene>
    <name evidence="1" type="ORF">MRB53_020680</name>
</gene>
<reference evidence="1 2" key="1">
    <citation type="journal article" date="2022" name="Hortic Res">
        <title>A haplotype resolved chromosomal level avocado genome allows analysis of novel avocado genes.</title>
        <authorList>
            <person name="Nath O."/>
            <person name="Fletcher S.J."/>
            <person name="Hayward A."/>
            <person name="Shaw L.M."/>
            <person name="Masouleh A.K."/>
            <person name="Furtado A."/>
            <person name="Henry R.J."/>
            <person name="Mitter N."/>
        </authorList>
    </citation>
    <scope>NUCLEOTIDE SEQUENCE [LARGE SCALE GENOMIC DNA]</scope>
    <source>
        <strain evidence="2">cv. Hass</strain>
    </source>
</reference>
<name>A0ACC2L2Y6_PERAE</name>
<keyword evidence="2" id="KW-1185">Reference proteome</keyword>
<dbReference type="Proteomes" id="UP001234297">
    <property type="component" value="Chromosome 6"/>
</dbReference>
<evidence type="ECO:0000313" key="1">
    <source>
        <dbReference type="EMBL" id="KAJ8627373.1"/>
    </source>
</evidence>
<organism evidence="1 2">
    <name type="scientific">Persea americana</name>
    <name type="common">Avocado</name>
    <dbReference type="NCBI Taxonomy" id="3435"/>
    <lineage>
        <taxon>Eukaryota</taxon>
        <taxon>Viridiplantae</taxon>
        <taxon>Streptophyta</taxon>
        <taxon>Embryophyta</taxon>
        <taxon>Tracheophyta</taxon>
        <taxon>Spermatophyta</taxon>
        <taxon>Magnoliopsida</taxon>
        <taxon>Magnoliidae</taxon>
        <taxon>Laurales</taxon>
        <taxon>Lauraceae</taxon>
        <taxon>Persea</taxon>
    </lineage>
</organism>